<keyword evidence="2" id="KW-0285">Flavoprotein</keyword>
<feature type="binding site" evidence="2">
    <location>
        <position position="336"/>
    </location>
    <ligand>
        <name>FAD</name>
        <dbReference type="ChEBI" id="CHEBI:57692"/>
    </ligand>
</feature>
<accession>A0A7G9SBD2</accession>
<evidence type="ECO:0000256" key="2">
    <source>
        <dbReference type="PIRSR" id="PIRSR011396-2"/>
    </source>
</evidence>
<dbReference type="InterPro" id="IPR006905">
    <property type="entry name" value="Flavin_halogenase"/>
</dbReference>
<dbReference type="AlphaFoldDB" id="A0A7G9SBD2"/>
<dbReference type="PANTHER" id="PTHR43747:SF4">
    <property type="entry name" value="FLAVIN-DEPENDENT TRYPTOPHAN HALOGENASE"/>
    <property type="match status" value="1"/>
</dbReference>
<proteinExistence type="predicted"/>
<evidence type="ECO:0000313" key="4">
    <source>
        <dbReference type="Proteomes" id="UP000515955"/>
    </source>
</evidence>
<feature type="binding site" evidence="2">
    <location>
        <position position="81"/>
    </location>
    <ligand>
        <name>7-chloro-L-tryptophan</name>
        <dbReference type="ChEBI" id="CHEBI:58713"/>
    </ligand>
</feature>
<keyword evidence="2" id="KW-0547">Nucleotide-binding</keyword>
<dbReference type="GO" id="GO:0000166">
    <property type="term" value="F:nucleotide binding"/>
    <property type="evidence" value="ECO:0007669"/>
    <property type="project" value="UniProtKB-KW"/>
</dbReference>
<protein>
    <submittedName>
        <fullName evidence="3">Tryptophan 7-halogenase</fullName>
    </submittedName>
</protein>
<dbReference type="SUPFAM" id="SSF51905">
    <property type="entry name" value="FAD/NAD(P)-binding domain"/>
    <property type="match status" value="1"/>
</dbReference>
<dbReference type="RefSeq" id="WP_187542154.1">
    <property type="nucleotide sequence ID" value="NZ_CP060717.1"/>
</dbReference>
<reference evidence="3 4" key="1">
    <citation type="submission" date="2020-08" db="EMBL/GenBank/DDBJ databases">
        <title>Genome sequence of Sphingomonas rhizophila KACC 19189T.</title>
        <authorList>
            <person name="Hyun D.-W."/>
            <person name="Bae J.-W."/>
        </authorList>
    </citation>
    <scope>NUCLEOTIDE SEQUENCE [LARGE SCALE GENOMIC DNA]</scope>
    <source>
        <strain evidence="3 4">KACC 19189</strain>
    </source>
</reference>
<feature type="binding site" evidence="2">
    <location>
        <begin position="15"/>
        <end position="18"/>
    </location>
    <ligand>
        <name>FAD</name>
        <dbReference type="ChEBI" id="CHEBI:57692"/>
    </ligand>
</feature>
<dbReference type="InterPro" id="IPR050816">
    <property type="entry name" value="Flavin-dep_Halogenase_NPB"/>
</dbReference>
<dbReference type="PANTHER" id="PTHR43747">
    <property type="entry name" value="FAD-BINDING PROTEIN"/>
    <property type="match status" value="1"/>
</dbReference>
<dbReference type="InterPro" id="IPR036188">
    <property type="entry name" value="FAD/NAD-bd_sf"/>
</dbReference>
<organism evidence="3 4">
    <name type="scientific">Sphingomonas rhizophila</name>
    <dbReference type="NCBI Taxonomy" id="2071607"/>
    <lineage>
        <taxon>Bacteria</taxon>
        <taxon>Pseudomonadati</taxon>
        <taxon>Pseudomonadota</taxon>
        <taxon>Alphaproteobacteria</taxon>
        <taxon>Sphingomonadales</taxon>
        <taxon>Sphingomonadaceae</taxon>
        <taxon>Sphingomonas</taxon>
    </lineage>
</organism>
<keyword evidence="4" id="KW-1185">Reference proteome</keyword>
<gene>
    <name evidence="3" type="ORF">H9L12_00390</name>
</gene>
<dbReference type="InterPro" id="IPR033856">
    <property type="entry name" value="Trp_halogen"/>
</dbReference>
<feature type="binding site" evidence="2">
    <location>
        <position position="345"/>
    </location>
    <ligand>
        <name>L-tryptophan</name>
        <dbReference type="ChEBI" id="CHEBI:57912"/>
    </ligand>
</feature>
<feature type="active site" evidence="1">
    <location>
        <position position="81"/>
    </location>
</feature>
<dbReference type="KEGG" id="srhi:H9L12_00390"/>
<feature type="binding site" evidence="2">
    <location>
        <position position="349"/>
    </location>
    <ligand>
        <name>FAD</name>
        <dbReference type="ChEBI" id="CHEBI:57692"/>
    </ligand>
</feature>
<dbReference type="GO" id="GO:0004497">
    <property type="term" value="F:monooxygenase activity"/>
    <property type="evidence" value="ECO:0007669"/>
    <property type="project" value="InterPro"/>
</dbReference>
<dbReference type="EMBL" id="CP060717">
    <property type="protein sequence ID" value="QNN65157.1"/>
    <property type="molecule type" value="Genomic_DNA"/>
</dbReference>
<keyword evidence="2" id="KW-0274">FAD</keyword>
<dbReference type="PIRSF" id="PIRSF011396">
    <property type="entry name" value="Trp_halogenase"/>
    <property type="match status" value="1"/>
</dbReference>
<sequence length="500" mass="55895">MSREDQIRRIVIVGGGTAGWMTAAALSRFLGGGRRRIILIESDAIGTVGVGEGTIPPILEFNRSLGIDEREFLRATKASYKLGISFDEWLEPGHRYFHQFGDIGHPLEGSALYQLWLKHRSDSRVGPLDDYSMSGAAAAQCRFAWPTGQPNSPLNALSYAFHFDASLYGQFLRGFAEARGVERIEGRIVEIHRDGETGDVAAVSIEGERKVRGDLFVDCSGFRSMLLGETLGVPFQDWSHWLPCDRAAAVPSARTDPMTPFTRSTARPAGWQWRIPLQHRTGNGHVYSSAHMSDDEAERLLLESLDGEPIAAVNRLRFKAGRRERSWAGNVVGIGLSSGFLEPLESTSIHLIQRGIQKLIALFPDRRSMTVERDEYNRHMVESYEPIRDFIILHYKANRRTEPFWVERREMAVPDSLQHKLDLWAEHGRVFRYNEELFDISSWVAVMIGQGLIPRGIDPVADALPDAGVLSAMTELRAAYADTARSMPSASEFIDRAVAS</sequence>
<evidence type="ECO:0000256" key="1">
    <source>
        <dbReference type="PIRSR" id="PIRSR011396-1"/>
    </source>
</evidence>
<dbReference type="Gene3D" id="3.50.50.60">
    <property type="entry name" value="FAD/NAD(P)-binding domain"/>
    <property type="match status" value="1"/>
</dbReference>
<dbReference type="Pfam" id="PF04820">
    <property type="entry name" value="Trp_halogenase"/>
    <property type="match status" value="1"/>
</dbReference>
<evidence type="ECO:0000313" key="3">
    <source>
        <dbReference type="EMBL" id="QNN65157.1"/>
    </source>
</evidence>
<dbReference type="Proteomes" id="UP000515955">
    <property type="component" value="Chromosome"/>
</dbReference>
<name>A0A7G9SBD2_9SPHN</name>